<dbReference type="GO" id="GO:0003697">
    <property type="term" value="F:single-stranded DNA binding"/>
    <property type="evidence" value="ECO:0007669"/>
    <property type="project" value="TreeGrafter"/>
</dbReference>
<dbReference type="GO" id="GO:0017005">
    <property type="term" value="F:3'-tyrosyl-DNA phosphodiesterase activity"/>
    <property type="evidence" value="ECO:0007669"/>
    <property type="project" value="TreeGrafter"/>
</dbReference>
<keyword evidence="3" id="KW-0540">Nuclease</keyword>
<reference evidence="12 13" key="1">
    <citation type="journal article" date="2020" name="ISME J.">
        <title>Uncovering the hidden diversity of litter-decomposition mechanisms in mushroom-forming fungi.</title>
        <authorList>
            <person name="Floudas D."/>
            <person name="Bentzer J."/>
            <person name="Ahren D."/>
            <person name="Johansson T."/>
            <person name="Persson P."/>
            <person name="Tunlid A."/>
        </authorList>
    </citation>
    <scope>NUCLEOTIDE SEQUENCE [LARGE SCALE GENOMIC DNA]</scope>
    <source>
        <strain evidence="12 13">CBS 291.85</strain>
    </source>
</reference>
<gene>
    <name evidence="12" type="ORF">D9758_015324</name>
</gene>
<feature type="binding site" evidence="10">
    <location>
        <position position="341"/>
    </location>
    <ligand>
        <name>substrate</name>
    </ligand>
</feature>
<dbReference type="GO" id="GO:0006281">
    <property type="term" value="P:DNA repair"/>
    <property type="evidence" value="ECO:0007669"/>
    <property type="project" value="UniProtKB-KW"/>
</dbReference>
<evidence type="ECO:0008006" key="14">
    <source>
        <dbReference type="Google" id="ProtNLM"/>
    </source>
</evidence>
<proteinExistence type="inferred from homology"/>
<feature type="active site" description="Proton donor/acceptor" evidence="9">
    <location>
        <position position="611"/>
    </location>
</feature>
<dbReference type="Pfam" id="PF02809">
    <property type="entry name" value="UIM"/>
    <property type="match status" value="3"/>
</dbReference>
<dbReference type="Gene3D" id="6.10.140.100">
    <property type="match status" value="1"/>
</dbReference>
<dbReference type="OrthoDB" id="47785at2759"/>
<sequence length="780" mass="85412">MDRYDDDLARAIALSLDSVNQTHNDDEAPVANNESDRMDVEDDYEDQLKRAIEASKGAGAGEASDAQPVANNVTNNDDDDYEDELRMAIEASKASMSSSMSRGASVSLPASSASSASPPPPSTTTTSNTIQTTSATTQFLSERAKLEKERLERQKRLRKAQGLDTSDDDERNSKGKGKKKDVAADDDGEEDSDEDEGEGQPSKKRQRVGSGVGTGAGAGASRPGAGARDGGGSVSDADGLGLFWNGELRPTATRGSEPRKDGRPTFRLTEILGQKTSIAFAIISTFALDLSWIYSFFDPAIPVILVSQPEASGNSSMKNVLPNWIKTTPFLRGGFGCMHMKIFYKTGRLRIAVTTANLVDFDWRDIENAAWIQDLPPVPTPASFDKKNTESFQYVMKRVLDAVNVKPALEVMKKQGHPNLPISQTSDICTRWDWSKVKVALVPSIAGRHEGWSGVLMNGHTRLMKALRNMGCRTGTGTGAASSSIKTTKTTSKTKTKVKVSTPESLSISLLGSSIGQYTTQWLNEFYYSARGESPEDWLDKMTRKKREKLPFPKEEEIMIVFPSGRRVKESLWGERGGGTIFCKRSQWEAANFPRHLFRESRSRAGNNLMHTKMIIGVLSDPPKNETKTRTMLSKSKTASKAKSSTAASFSSKATGKGKARAEPEVIDLVSSSDEDNADDSVTESETESESDSDGLELVDQPVGWIYIGSHNFTPSAWGTLSGSAFNPVLNIRNYELGIVFPVRSQAEIERLALFERPPQKYKAGDTPWFQDESEYFRIS</sequence>
<dbReference type="AlphaFoldDB" id="A0A8H5FJW0"/>
<evidence type="ECO:0000256" key="4">
    <source>
        <dbReference type="ARBA" id="ARBA00022763"/>
    </source>
</evidence>
<comment type="similarity">
    <text evidence="2">Belongs to the tyrosyl-DNA phosphodiesterase family.</text>
</comment>
<evidence type="ECO:0000256" key="5">
    <source>
        <dbReference type="ARBA" id="ARBA00022801"/>
    </source>
</evidence>
<feature type="binding site" evidence="10">
    <location>
        <position position="613"/>
    </location>
    <ligand>
        <name>substrate</name>
    </ligand>
</feature>
<name>A0A8H5FJW0_9AGAR</name>
<dbReference type="Gene3D" id="3.30.870.10">
    <property type="entry name" value="Endonuclease Chain A"/>
    <property type="match status" value="2"/>
</dbReference>
<feature type="compositionally biased region" description="Acidic residues" evidence="11">
    <location>
        <begin position="184"/>
        <end position="198"/>
    </location>
</feature>
<dbReference type="GO" id="GO:0004527">
    <property type="term" value="F:exonuclease activity"/>
    <property type="evidence" value="ECO:0007669"/>
    <property type="project" value="UniProtKB-KW"/>
</dbReference>
<dbReference type="PANTHER" id="PTHR12415">
    <property type="entry name" value="TYROSYL-DNA PHOSPHODIESTERASE 1"/>
    <property type="match status" value="1"/>
</dbReference>
<keyword evidence="6" id="KW-0269">Exonuclease</keyword>
<keyword evidence="13" id="KW-1185">Reference proteome</keyword>
<keyword evidence="5" id="KW-0378">Hydrolase</keyword>
<dbReference type="EMBL" id="JAACJM010000185">
    <property type="protein sequence ID" value="KAF5339476.1"/>
    <property type="molecule type" value="Genomic_DNA"/>
</dbReference>
<dbReference type="Pfam" id="PF06087">
    <property type="entry name" value="Tyr-DNA_phospho"/>
    <property type="match status" value="2"/>
</dbReference>
<dbReference type="InterPro" id="IPR010347">
    <property type="entry name" value="Tdp1"/>
</dbReference>
<evidence type="ECO:0000256" key="6">
    <source>
        <dbReference type="ARBA" id="ARBA00022839"/>
    </source>
</evidence>
<evidence type="ECO:0000256" key="10">
    <source>
        <dbReference type="PIRSR" id="PIRSR610347-2"/>
    </source>
</evidence>
<evidence type="ECO:0000256" key="2">
    <source>
        <dbReference type="ARBA" id="ARBA00010205"/>
    </source>
</evidence>
<feature type="active site" description="Nucleophile" evidence="9">
    <location>
        <position position="339"/>
    </location>
</feature>
<dbReference type="CDD" id="cd09122">
    <property type="entry name" value="PLDc_Tdp1_1"/>
    <property type="match status" value="1"/>
</dbReference>
<evidence type="ECO:0000256" key="9">
    <source>
        <dbReference type="PIRSR" id="PIRSR610347-1"/>
    </source>
</evidence>
<evidence type="ECO:0000256" key="11">
    <source>
        <dbReference type="SAM" id="MobiDB-lite"/>
    </source>
</evidence>
<keyword evidence="8" id="KW-0539">Nucleus</keyword>
<protein>
    <recommendedName>
        <fullName evidence="14">Phospholipase D/nuclease</fullName>
    </recommendedName>
</protein>
<dbReference type="SUPFAM" id="SSF56024">
    <property type="entry name" value="Phospholipase D/nuclease"/>
    <property type="match status" value="2"/>
</dbReference>
<comment type="caution">
    <text evidence="12">The sequence shown here is derived from an EMBL/GenBank/DDBJ whole genome shotgun (WGS) entry which is preliminary data.</text>
</comment>
<keyword evidence="4" id="KW-0227">DNA damage</keyword>
<feature type="compositionally biased region" description="Acidic residues" evidence="11">
    <location>
        <begin position="673"/>
        <end position="695"/>
    </location>
</feature>
<feature type="compositionally biased region" description="Basic and acidic residues" evidence="11">
    <location>
        <begin position="142"/>
        <end position="154"/>
    </location>
</feature>
<feature type="compositionally biased region" description="Low complexity" evidence="11">
    <location>
        <begin position="54"/>
        <end position="75"/>
    </location>
</feature>
<feature type="compositionally biased region" description="Low complexity" evidence="11">
    <location>
        <begin position="88"/>
        <end position="116"/>
    </location>
</feature>
<evidence type="ECO:0000256" key="3">
    <source>
        <dbReference type="ARBA" id="ARBA00022722"/>
    </source>
</evidence>
<keyword evidence="7" id="KW-0234">DNA repair</keyword>
<evidence type="ECO:0000256" key="8">
    <source>
        <dbReference type="ARBA" id="ARBA00023242"/>
    </source>
</evidence>
<evidence type="ECO:0000313" key="12">
    <source>
        <dbReference type="EMBL" id="KAF5339476.1"/>
    </source>
</evidence>
<feature type="compositionally biased region" description="Low complexity" evidence="11">
    <location>
        <begin position="634"/>
        <end position="657"/>
    </location>
</feature>
<evidence type="ECO:0000313" key="13">
    <source>
        <dbReference type="Proteomes" id="UP000559256"/>
    </source>
</evidence>
<accession>A0A8H5FJW0</accession>
<evidence type="ECO:0000256" key="1">
    <source>
        <dbReference type="ARBA" id="ARBA00004123"/>
    </source>
</evidence>
<dbReference type="SMART" id="SM00726">
    <property type="entry name" value="UIM"/>
    <property type="match status" value="3"/>
</dbReference>
<organism evidence="12 13">
    <name type="scientific">Tetrapyrgos nigripes</name>
    <dbReference type="NCBI Taxonomy" id="182062"/>
    <lineage>
        <taxon>Eukaryota</taxon>
        <taxon>Fungi</taxon>
        <taxon>Dikarya</taxon>
        <taxon>Basidiomycota</taxon>
        <taxon>Agaricomycotina</taxon>
        <taxon>Agaricomycetes</taxon>
        <taxon>Agaricomycetidae</taxon>
        <taxon>Agaricales</taxon>
        <taxon>Marasmiineae</taxon>
        <taxon>Marasmiaceae</taxon>
        <taxon>Tetrapyrgos</taxon>
    </lineage>
</organism>
<feature type="region of interest" description="Disordered" evidence="11">
    <location>
        <begin position="19"/>
        <end position="233"/>
    </location>
</feature>
<feature type="compositionally biased region" description="Low complexity" evidence="11">
    <location>
        <begin position="123"/>
        <end position="137"/>
    </location>
</feature>
<dbReference type="InterPro" id="IPR003903">
    <property type="entry name" value="UIM_dom"/>
</dbReference>
<dbReference type="Proteomes" id="UP000559256">
    <property type="component" value="Unassembled WGS sequence"/>
</dbReference>
<comment type="subcellular location">
    <subcellularLocation>
        <location evidence="1">Nucleus</location>
    </subcellularLocation>
</comment>
<dbReference type="GO" id="GO:0005634">
    <property type="term" value="C:nucleus"/>
    <property type="evidence" value="ECO:0007669"/>
    <property type="project" value="UniProtKB-SubCell"/>
</dbReference>
<evidence type="ECO:0000256" key="7">
    <source>
        <dbReference type="ARBA" id="ARBA00023204"/>
    </source>
</evidence>
<dbReference type="PANTHER" id="PTHR12415:SF0">
    <property type="entry name" value="TYROSYL-DNA PHOSPHODIESTERASE 1"/>
    <property type="match status" value="1"/>
</dbReference>
<feature type="region of interest" description="Disordered" evidence="11">
    <location>
        <begin position="616"/>
        <end position="695"/>
    </location>
</feature>
<dbReference type="GO" id="GO:0003690">
    <property type="term" value="F:double-stranded DNA binding"/>
    <property type="evidence" value="ECO:0007669"/>
    <property type="project" value="TreeGrafter"/>
</dbReference>